<organism evidence="6 7">
    <name type="scientific">Adlercreutzia equolifaciens subsp. celatus</name>
    <dbReference type="NCBI Taxonomy" id="394340"/>
    <lineage>
        <taxon>Bacteria</taxon>
        <taxon>Bacillati</taxon>
        <taxon>Actinomycetota</taxon>
        <taxon>Coriobacteriia</taxon>
        <taxon>Eggerthellales</taxon>
        <taxon>Eggerthellaceae</taxon>
        <taxon>Adlercreutzia</taxon>
    </lineage>
</organism>
<dbReference type="Pfam" id="PF03466">
    <property type="entry name" value="LysR_substrate"/>
    <property type="match status" value="1"/>
</dbReference>
<evidence type="ECO:0000256" key="3">
    <source>
        <dbReference type="ARBA" id="ARBA00023125"/>
    </source>
</evidence>
<dbReference type="FunFam" id="1.10.10.10:FF:000001">
    <property type="entry name" value="LysR family transcriptional regulator"/>
    <property type="match status" value="1"/>
</dbReference>
<dbReference type="RefSeq" id="WP_114548730.1">
    <property type="nucleotide sequence ID" value="NZ_PPUT01000008.1"/>
</dbReference>
<dbReference type="InterPro" id="IPR000847">
    <property type="entry name" value="LysR_HTH_N"/>
</dbReference>
<comment type="similarity">
    <text evidence="1">Belongs to the LysR transcriptional regulatory family.</text>
</comment>
<gene>
    <name evidence="6" type="ORF">C1850_04330</name>
</gene>
<dbReference type="Gene3D" id="1.10.10.10">
    <property type="entry name" value="Winged helix-like DNA-binding domain superfamily/Winged helix DNA-binding domain"/>
    <property type="match status" value="1"/>
</dbReference>
<dbReference type="PROSITE" id="PS50931">
    <property type="entry name" value="HTH_LYSR"/>
    <property type="match status" value="1"/>
</dbReference>
<dbReference type="AlphaFoldDB" id="A0A369P0F9"/>
<dbReference type="GO" id="GO:0032993">
    <property type="term" value="C:protein-DNA complex"/>
    <property type="evidence" value="ECO:0007669"/>
    <property type="project" value="TreeGrafter"/>
</dbReference>
<evidence type="ECO:0000256" key="4">
    <source>
        <dbReference type="ARBA" id="ARBA00023163"/>
    </source>
</evidence>
<dbReference type="PANTHER" id="PTHR30346:SF0">
    <property type="entry name" value="HCA OPERON TRANSCRIPTIONAL ACTIVATOR HCAR"/>
    <property type="match status" value="1"/>
</dbReference>
<dbReference type="InterPro" id="IPR005119">
    <property type="entry name" value="LysR_subst-bd"/>
</dbReference>
<evidence type="ECO:0000256" key="2">
    <source>
        <dbReference type="ARBA" id="ARBA00023015"/>
    </source>
</evidence>
<evidence type="ECO:0000313" key="6">
    <source>
        <dbReference type="EMBL" id="RDC45570.1"/>
    </source>
</evidence>
<dbReference type="PANTHER" id="PTHR30346">
    <property type="entry name" value="TRANSCRIPTIONAL DUAL REGULATOR HCAR-RELATED"/>
    <property type="match status" value="1"/>
</dbReference>
<evidence type="ECO:0000256" key="1">
    <source>
        <dbReference type="ARBA" id="ARBA00009437"/>
    </source>
</evidence>
<dbReference type="Pfam" id="PF00126">
    <property type="entry name" value="HTH_1"/>
    <property type="match status" value="1"/>
</dbReference>
<dbReference type="CDD" id="cd05466">
    <property type="entry name" value="PBP2_LTTR_substrate"/>
    <property type="match status" value="1"/>
</dbReference>
<dbReference type="InterPro" id="IPR036388">
    <property type="entry name" value="WH-like_DNA-bd_sf"/>
</dbReference>
<keyword evidence="3" id="KW-0238">DNA-binding</keyword>
<feature type="domain" description="HTH lysR-type" evidence="5">
    <location>
        <begin position="9"/>
        <end position="60"/>
    </location>
</feature>
<comment type="caution">
    <text evidence="6">The sequence shown here is derived from an EMBL/GenBank/DDBJ whole genome shotgun (WGS) entry which is preliminary data.</text>
</comment>
<dbReference type="Gene3D" id="3.40.190.290">
    <property type="match status" value="1"/>
</dbReference>
<dbReference type="InterPro" id="IPR036390">
    <property type="entry name" value="WH_DNA-bd_sf"/>
</dbReference>
<dbReference type="GO" id="GO:0003700">
    <property type="term" value="F:DNA-binding transcription factor activity"/>
    <property type="evidence" value="ECO:0007669"/>
    <property type="project" value="InterPro"/>
</dbReference>
<dbReference type="EMBL" id="PPUT01000008">
    <property type="protein sequence ID" value="RDC45570.1"/>
    <property type="molecule type" value="Genomic_DNA"/>
</dbReference>
<dbReference type="PRINTS" id="PR00039">
    <property type="entry name" value="HTHLYSR"/>
</dbReference>
<evidence type="ECO:0000259" key="5">
    <source>
        <dbReference type="PROSITE" id="PS50931"/>
    </source>
</evidence>
<name>A0A369P0F9_9ACTN</name>
<dbReference type="SUPFAM" id="SSF53850">
    <property type="entry name" value="Periplasmic binding protein-like II"/>
    <property type="match status" value="1"/>
</dbReference>
<keyword evidence="2" id="KW-0805">Transcription regulation</keyword>
<dbReference type="Proteomes" id="UP000253805">
    <property type="component" value="Unassembled WGS sequence"/>
</dbReference>
<keyword evidence="4" id="KW-0804">Transcription</keyword>
<dbReference type="SUPFAM" id="SSF46785">
    <property type="entry name" value="Winged helix' DNA-binding domain"/>
    <property type="match status" value="1"/>
</dbReference>
<protein>
    <submittedName>
        <fullName evidence="6">LysR family transcriptional regulator</fullName>
    </submittedName>
</protein>
<evidence type="ECO:0000313" key="7">
    <source>
        <dbReference type="Proteomes" id="UP000253805"/>
    </source>
</evidence>
<sequence>MDANIQKYQAFVEVADAGSFTKAAETLAYSQSGISHMVSDLERDWGVALFERSRRGVVLTGDGARLLPEARALCESFRALEATVDEVRGLETGLIRIGVFPSVAAHWIPRIIKRFSADYPGIDYKLRVGDYTEIEEWIADGTVDCGFVLLPLRTDARLIARALEEDEFLAVLPRDHELAGSGVFPVERLAEFPLLSPASESDDELLEFLIRWGVRPTTRLTSWDDRAILSMVEYGMGVSVLSRLMLRGLSQNVVTLPLSDPVFRTIGVAYRSAGHLPLATRRFLDYLEFRKEEE</sequence>
<proteinExistence type="inferred from homology"/>
<accession>A0A369P0F9</accession>
<reference evidence="6 7" key="1">
    <citation type="journal article" date="2018" name="Elife">
        <title>Discovery and characterization of a prevalent human gut bacterial enzyme sufficient for the inactivation of a family of plant toxins.</title>
        <authorList>
            <person name="Koppel N."/>
            <person name="Bisanz J.E."/>
            <person name="Pandelia M.E."/>
            <person name="Turnbaugh P.J."/>
            <person name="Balskus E.P."/>
        </authorList>
    </citation>
    <scope>NUCLEOTIDE SEQUENCE [LARGE SCALE GENOMIC DNA]</scope>
    <source>
        <strain evidence="6 7">OB21 GAM 11</strain>
    </source>
</reference>
<dbReference type="GO" id="GO:0003677">
    <property type="term" value="F:DNA binding"/>
    <property type="evidence" value="ECO:0007669"/>
    <property type="project" value="UniProtKB-KW"/>
</dbReference>